<proteinExistence type="predicted"/>
<dbReference type="InterPro" id="IPR011330">
    <property type="entry name" value="Glyco_hydro/deAcase_b/a-brl"/>
</dbReference>
<sequence length="158" mass="17980">MITLLASVCYAEKPVFVPPAERALPLSERPWQKNTFVVIAYHDVEAESADQRYLSVRSSALSEQLAWLKDNRYNVVSVDQILAAHNGGTPLPNKAVLLTFDDGYSSFYNRVYPFLEANNLSAVLAPVGTWIDTPPNKKSGFWWFKYRQRSFSHLETDH</sequence>
<dbReference type="EMBL" id="FR718623">
    <property type="protein sequence ID" value="CBX71645.1"/>
    <property type="molecule type" value="Genomic_DNA"/>
</dbReference>
<keyword evidence="1" id="KW-0732">Signal</keyword>
<evidence type="ECO:0000256" key="1">
    <source>
        <dbReference type="ARBA" id="ARBA00022729"/>
    </source>
</evidence>
<evidence type="ECO:0000313" key="3">
    <source>
        <dbReference type="EMBL" id="CBX71645.1"/>
    </source>
</evidence>
<dbReference type="InterPro" id="IPR051398">
    <property type="entry name" value="Polysacch_Deacetylase"/>
</dbReference>
<dbReference type="GO" id="GO:0016810">
    <property type="term" value="F:hydrolase activity, acting on carbon-nitrogen (but not peptide) bonds"/>
    <property type="evidence" value="ECO:0007669"/>
    <property type="project" value="InterPro"/>
</dbReference>
<dbReference type="Gene3D" id="3.20.20.370">
    <property type="entry name" value="Glycoside hydrolase/deacetylase"/>
    <property type="match status" value="1"/>
</dbReference>
<feature type="domain" description="NodB homology" evidence="2">
    <location>
        <begin position="94"/>
        <end position="158"/>
    </location>
</feature>
<dbReference type="PANTHER" id="PTHR34216">
    <property type="match status" value="1"/>
</dbReference>
<organism evidence="3">
    <name type="scientific">Yersinia enterocolitica W22703</name>
    <dbReference type="NCBI Taxonomy" id="913028"/>
    <lineage>
        <taxon>Bacteria</taxon>
        <taxon>Pseudomonadati</taxon>
        <taxon>Pseudomonadota</taxon>
        <taxon>Gammaproteobacteria</taxon>
        <taxon>Enterobacterales</taxon>
        <taxon>Yersiniaceae</taxon>
        <taxon>Yersinia</taxon>
    </lineage>
</organism>
<reference evidence="3" key="1">
    <citation type="journal article" date="2011" name="BMC Genomics">
        <title>Shotgun sequencing of Yersinia enterocolitica strain W22703 (biotype 2, serotype O:9): genomic evidence for oscillation between invertebrates and mammals.</title>
        <authorList>
            <person name="Fuchs T.M."/>
            <person name="Brandt K."/>
            <person name="Starke M."/>
            <person name="Rattei T."/>
        </authorList>
    </citation>
    <scope>NUCLEOTIDE SEQUENCE</scope>
</reference>
<dbReference type="PROSITE" id="PS51677">
    <property type="entry name" value="NODB"/>
    <property type="match status" value="1"/>
</dbReference>
<dbReference type="AlphaFoldDB" id="F4N0N7"/>
<evidence type="ECO:0000259" key="2">
    <source>
        <dbReference type="PROSITE" id="PS51677"/>
    </source>
</evidence>
<protein>
    <recommendedName>
        <fullName evidence="2">NodB homology domain-containing protein</fullName>
    </recommendedName>
</protein>
<accession>F4N0N7</accession>
<gene>
    <name evidence="3" type="ORF">YEW_LQ49730</name>
</gene>
<dbReference type="InterPro" id="IPR002509">
    <property type="entry name" value="NODB_dom"/>
</dbReference>
<name>F4N0N7_YEREN</name>
<dbReference type="Pfam" id="PF01522">
    <property type="entry name" value="Polysacc_deac_1"/>
    <property type="match status" value="1"/>
</dbReference>
<dbReference type="PANTHER" id="PTHR34216:SF7">
    <property type="entry name" value="POLY-BETA-1,6-N-ACETYL-D-GLUCOSAMINE N-DEACETYLASE"/>
    <property type="match status" value="1"/>
</dbReference>
<dbReference type="SUPFAM" id="SSF88713">
    <property type="entry name" value="Glycoside hydrolase/deacetylase"/>
    <property type="match status" value="1"/>
</dbReference>
<dbReference type="GO" id="GO:0005975">
    <property type="term" value="P:carbohydrate metabolic process"/>
    <property type="evidence" value="ECO:0007669"/>
    <property type="project" value="InterPro"/>
</dbReference>